<dbReference type="Proteomes" id="UP001206924">
    <property type="component" value="Unassembled WGS sequence"/>
</dbReference>
<reference evidence="1 2" key="1">
    <citation type="submission" date="2022-07" db="EMBL/GenBank/DDBJ databases">
        <title>Novel species in genus Arthrobacter.</title>
        <authorList>
            <person name="Liu Y."/>
        </authorList>
    </citation>
    <scope>NUCLEOTIDE SEQUENCE [LARGE SCALE GENOMIC DNA]</scope>
    <source>
        <strain evidence="2">zg-Y859</strain>
    </source>
</reference>
<organism evidence="1 2">
    <name type="scientific">Arthrobacter jinronghuae</name>
    <dbReference type="NCBI Taxonomy" id="2964609"/>
    <lineage>
        <taxon>Bacteria</taxon>
        <taxon>Bacillati</taxon>
        <taxon>Actinomycetota</taxon>
        <taxon>Actinomycetes</taxon>
        <taxon>Micrococcales</taxon>
        <taxon>Micrococcaceae</taxon>
        <taxon>Arthrobacter</taxon>
    </lineage>
</organism>
<evidence type="ECO:0000313" key="1">
    <source>
        <dbReference type="EMBL" id="MCQ1949936.1"/>
    </source>
</evidence>
<dbReference type="RefSeq" id="WP_255865428.1">
    <property type="nucleotide sequence ID" value="NZ_CP104263.1"/>
</dbReference>
<keyword evidence="2" id="KW-1185">Reference proteome</keyword>
<gene>
    <name evidence="1" type="ORF">NNX28_08355</name>
</gene>
<dbReference type="EMBL" id="JANFLP010000008">
    <property type="protein sequence ID" value="MCQ1949936.1"/>
    <property type="molecule type" value="Genomic_DNA"/>
</dbReference>
<proteinExistence type="predicted"/>
<comment type="caution">
    <text evidence="1">The sequence shown here is derived from an EMBL/GenBank/DDBJ whole genome shotgun (WGS) entry which is preliminary data.</text>
</comment>
<accession>A0ABT1NQR9</accession>
<name>A0ABT1NQR9_9MICC</name>
<sequence>MGTIESRTLHALVDAAIDGLPPGTQAAPRSIVDIGSAHTVVLLDGAAAVRIGRDPGTAAAMRKRQQLVDSIPESQAVTRANTWLRERL</sequence>
<protein>
    <submittedName>
        <fullName evidence="1">Uncharacterized protein</fullName>
    </submittedName>
</protein>
<evidence type="ECO:0000313" key="2">
    <source>
        <dbReference type="Proteomes" id="UP001206924"/>
    </source>
</evidence>